<name>A0A9J6G547_HAELO</name>
<dbReference type="InterPro" id="IPR000477">
    <property type="entry name" value="RT_dom"/>
</dbReference>
<accession>A0A9J6G547</accession>
<proteinExistence type="predicted"/>
<protein>
    <recommendedName>
        <fullName evidence="1">Reverse transcriptase domain-containing protein</fullName>
    </recommendedName>
</protein>
<dbReference type="AlphaFoldDB" id="A0A9J6G547"/>
<reference evidence="2 3" key="1">
    <citation type="journal article" date="2020" name="Cell">
        <title>Large-Scale Comparative Analyses of Tick Genomes Elucidate Their Genetic Diversity and Vector Capacities.</title>
        <authorList>
            <consortium name="Tick Genome and Microbiome Consortium (TIGMIC)"/>
            <person name="Jia N."/>
            <person name="Wang J."/>
            <person name="Shi W."/>
            <person name="Du L."/>
            <person name="Sun Y."/>
            <person name="Zhan W."/>
            <person name="Jiang J.F."/>
            <person name="Wang Q."/>
            <person name="Zhang B."/>
            <person name="Ji P."/>
            <person name="Bell-Sakyi L."/>
            <person name="Cui X.M."/>
            <person name="Yuan T.T."/>
            <person name="Jiang B.G."/>
            <person name="Yang W.F."/>
            <person name="Lam T.T."/>
            <person name="Chang Q.C."/>
            <person name="Ding S.J."/>
            <person name="Wang X.J."/>
            <person name="Zhu J.G."/>
            <person name="Ruan X.D."/>
            <person name="Zhao L."/>
            <person name="Wei J.T."/>
            <person name="Ye R.Z."/>
            <person name="Que T.C."/>
            <person name="Du C.H."/>
            <person name="Zhou Y.H."/>
            <person name="Cheng J.X."/>
            <person name="Dai P.F."/>
            <person name="Guo W.B."/>
            <person name="Han X.H."/>
            <person name="Huang E.J."/>
            <person name="Li L.F."/>
            <person name="Wei W."/>
            <person name="Gao Y.C."/>
            <person name="Liu J.Z."/>
            <person name="Shao H.Z."/>
            <person name="Wang X."/>
            <person name="Wang C.C."/>
            <person name="Yang T.C."/>
            <person name="Huo Q.B."/>
            <person name="Li W."/>
            <person name="Chen H.Y."/>
            <person name="Chen S.E."/>
            <person name="Zhou L.G."/>
            <person name="Ni X.B."/>
            <person name="Tian J.H."/>
            <person name="Sheng Y."/>
            <person name="Liu T."/>
            <person name="Pan Y.S."/>
            <person name="Xia L.Y."/>
            <person name="Li J."/>
            <person name="Zhao F."/>
            <person name="Cao W.C."/>
        </authorList>
    </citation>
    <scope>NUCLEOTIDE SEQUENCE [LARGE SCALE GENOMIC DNA]</scope>
    <source>
        <strain evidence="2">HaeL-2018</strain>
    </source>
</reference>
<dbReference type="PANTHER" id="PTHR21301">
    <property type="entry name" value="REVERSE TRANSCRIPTASE"/>
    <property type="match status" value="1"/>
</dbReference>
<feature type="domain" description="Reverse transcriptase" evidence="1">
    <location>
        <begin position="1"/>
        <end position="121"/>
    </location>
</feature>
<dbReference type="EMBL" id="JABSTR010000005">
    <property type="protein sequence ID" value="KAH9369640.1"/>
    <property type="molecule type" value="Genomic_DNA"/>
</dbReference>
<sequence>MILSSSEALPRSSRSCTEGTWSGVYAFLLGVEGLHYNISHDELFSVLRQKIEHCGEIRFSSVTGGNSDNFLELLDFYLHSTVASFEDKYYTQRSGICIGSSLAPILSDAFLGAFDKRVSSR</sequence>
<gene>
    <name evidence="2" type="ORF">HPB48_010699</name>
</gene>
<keyword evidence="3" id="KW-1185">Reference proteome</keyword>
<evidence type="ECO:0000259" key="1">
    <source>
        <dbReference type="PROSITE" id="PS50878"/>
    </source>
</evidence>
<evidence type="ECO:0000313" key="3">
    <source>
        <dbReference type="Proteomes" id="UP000821853"/>
    </source>
</evidence>
<dbReference type="VEuPathDB" id="VectorBase:HLOH_064845"/>
<evidence type="ECO:0000313" key="2">
    <source>
        <dbReference type="EMBL" id="KAH9369640.1"/>
    </source>
</evidence>
<dbReference type="OrthoDB" id="6782675at2759"/>
<organism evidence="2 3">
    <name type="scientific">Haemaphysalis longicornis</name>
    <name type="common">Bush tick</name>
    <dbReference type="NCBI Taxonomy" id="44386"/>
    <lineage>
        <taxon>Eukaryota</taxon>
        <taxon>Metazoa</taxon>
        <taxon>Ecdysozoa</taxon>
        <taxon>Arthropoda</taxon>
        <taxon>Chelicerata</taxon>
        <taxon>Arachnida</taxon>
        <taxon>Acari</taxon>
        <taxon>Parasitiformes</taxon>
        <taxon>Ixodida</taxon>
        <taxon>Ixodoidea</taxon>
        <taxon>Ixodidae</taxon>
        <taxon>Haemaphysalinae</taxon>
        <taxon>Haemaphysalis</taxon>
    </lineage>
</organism>
<dbReference type="PANTHER" id="PTHR21301:SF10">
    <property type="entry name" value="REVERSE TRANSCRIPTASE DOMAIN-CONTAINING PROTEIN"/>
    <property type="match status" value="1"/>
</dbReference>
<dbReference type="Proteomes" id="UP000821853">
    <property type="component" value="Chromosome 3"/>
</dbReference>
<dbReference type="PROSITE" id="PS50878">
    <property type="entry name" value="RT_POL"/>
    <property type="match status" value="1"/>
</dbReference>
<comment type="caution">
    <text evidence="2">The sequence shown here is derived from an EMBL/GenBank/DDBJ whole genome shotgun (WGS) entry which is preliminary data.</text>
</comment>